<evidence type="ECO:0000313" key="3">
    <source>
        <dbReference type="Proteomes" id="UP001168821"/>
    </source>
</evidence>
<dbReference type="EMBL" id="JALNTZ010000002">
    <property type="protein sequence ID" value="KAJ3661739.1"/>
    <property type="molecule type" value="Genomic_DNA"/>
</dbReference>
<feature type="region of interest" description="Disordered" evidence="1">
    <location>
        <begin position="1"/>
        <end position="22"/>
    </location>
</feature>
<reference evidence="2" key="1">
    <citation type="journal article" date="2023" name="G3 (Bethesda)">
        <title>Whole genome assemblies of Zophobas morio and Tenebrio molitor.</title>
        <authorList>
            <person name="Kaur S."/>
            <person name="Stinson S.A."/>
            <person name="diCenzo G.C."/>
        </authorList>
    </citation>
    <scope>NUCLEOTIDE SEQUENCE</scope>
    <source>
        <strain evidence="2">QUZm001</strain>
    </source>
</reference>
<gene>
    <name evidence="2" type="ORF">Zmor_006126</name>
</gene>
<name>A0AA38IYV4_9CUCU</name>
<protein>
    <submittedName>
        <fullName evidence="2">Uncharacterized protein</fullName>
    </submittedName>
</protein>
<comment type="caution">
    <text evidence="2">The sequence shown here is derived from an EMBL/GenBank/DDBJ whole genome shotgun (WGS) entry which is preliminary data.</text>
</comment>
<sequence length="208" mass="23276">MGESGSVSARDVGSGSGSARDAESAGLSLECSKRVIARWRRCDRRSHLCVGCVIWSGWWTDEDADFLRVLVRLLGCFDDDTAEWLRSAVHLSVGGLRDKNAESLRVSYRGTGSGRDGDVFAFACNGLPTFVSAVSAPRAKGEPRTLTRRLRRYGDCRLALLPARDCWKSKNVRKITCADEQDVLMQHSEKIIFWLQRLVVSRRPQRNE</sequence>
<evidence type="ECO:0000256" key="1">
    <source>
        <dbReference type="SAM" id="MobiDB-lite"/>
    </source>
</evidence>
<organism evidence="2 3">
    <name type="scientific">Zophobas morio</name>
    <dbReference type="NCBI Taxonomy" id="2755281"/>
    <lineage>
        <taxon>Eukaryota</taxon>
        <taxon>Metazoa</taxon>
        <taxon>Ecdysozoa</taxon>
        <taxon>Arthropoda</taxon>
        <taxon>Hexapoda</taxon>
        <taxon>Insecta</taxon>
        <taxon>Pterygota</taxon>
        <taxon>Neoptera</taxon>
        <taxon>Endopterygota</taxon>
        <taxon>Coleoptera</taxon>
        <taxon>Polyphaga</taxon>
        <taxon>Cucujiformia</taxon>
        <taxon>Tenebrionidae</taxon>
        <taxon>Zophobas</taxon>
    </lineage>
</organism>
<keyword evidence="3" id="KW-1185">Reference proteome</keyword>
<dbReference type="AlphaFoldDB" id="A0AA38IYV4"/>
<proteinExistence type="predicted"/>
<accession>A0AA38IYV4</accession>
<dbReference type="Proteomes" id="UP001168821">
    <property type="component" value="Unassembled WGS sequence"/>
</dbReference>
<evidence type="ECO:0000313" key="2">
    <source>
        <dbReference type="EMBL" id="KAJ3661739.1"/>
    </source>
</evidence>